<reference evidence="2" key="1">
    <citation type="submission" date="2022-07" db="EMBL/GenBank/DDBJ databases">
        <title>Phylogenomic reconstructions and comparative analyses of Kickxellomycotina fungi.</title>
        <authorList>
            <person name="Reynolds N.K."/>
            <person name="Stajich J.E."/>
            <person name="Barry K."/>
            <person name="Grigoriev I.V."/>
            <person name="Crous P."/>
            <person name="Smith M.E."/>
        </authorList>
    </citation>
    <scope>NUCLEOTIDE SEQUENCE</scope>
    <source>
        <strain evidence="2">RSA 1196</strain>
    </source>
</reference>
<accession>A0A9W8AMI4</accession>
<evidence type="ECO:0000259" key="1">
    <source>
        <dbReference type="PROSITE" id="PS50086"/>
    </source>
</evidence>
<comment type="caution">
    <text evidence="2">The sequence shown here is derived from an EMBL/GenBank/DDBJ whole genome shotgun (WGS) entry which is preliminary data.</text>
</comment>
<dbReference type="AlphaFoldDB" id="A0A9W8AMI4"/>
<dbReference type="EMBL" id="JANBPY010004441">
    <property type="protein sequence ID" value="KAJ1948080.1"/>
    <property type="molecule type" value="Genomic_DNA"/>
</dbReference>
<proteinExistence type="predicted"/>
<dbReference type="OrthoDB" id="294251at2759"/>
<organism evidence="2 3">
    <name type="scientific">Dispira parvispora</name>
    <dbReference type="NCBI Taxonomy" id="1520584"/>
    <lineage>
        <taxon>Eukaryota</taxon>
        <taxon>Fungi</taxon>
        <taxon>Fungi incertae sedis</taxon>
        <taxon>Zoopagomycota</taxon>
        <taxon>Kickxellomycotina</taxon>
        <taxon>Dimargaritomycetes</taxon>
        <taxon>Dimargaritales</taxon>
        <taxon>Dimargaritaceae</taxon>
        <taxon>Dispira</taxon>
    </lineage>
</organism>
<dbReference type="InterPro" id="IPR000195">
    <property type="entry name" value="Rab-GAP-TBC_dom"/>
</dbReference>
<feature type="non-terminal residue" evidence="2">
    <location>
        <position position="217"/>
    </location>
</feature>
<dbReference type="GO" id="GO:0005096">
    <property type="term" value="F:GTPase activator activity"/>
    <property type="evidence" value="ECO:0007669"/>
    <property type="project" value="TreeGrafter"/>
</dbReference>
<evidence type="ECO:0000313" key="3">
    <source>
        <dbReference type="Proteomes" id="UP001150925"/>
    </source>
</evidence>
<dbReference type="PANTHER" id="PTHR47219:SF20">
    <property type="entry name" value="TBC1 DOMAIN FAMILY MEMBER 2B"/>
    <property type="match status" value="1"/>
</dbReference>
<gene>
    <name evidence="2" type="ORF">IWQ62_006948</name>
</gene>
<sequence>MVTQGQWPPRSSKLKRYVRKGIPSEIRGPCWFHYSGAARKYRDNPTTYRKWVQMYLREGRQTDFADIIERDLHRTFPDNEHFQIRLKAVESTNGRTSVLRDSIDLKSPIGESFTPISATTPTSVEARQKSCVESLRRILNVFTLYYPHVGYNQSLSYIVGLLLLFLSEEQTFWMLVTIVEDLMPAGYFNLSQEYSLIDQEVLLSLLEAKMPHVHRHL</sequence>
<protein>
    <recommendedName>
        <fullName evidence="1">Rab-GAP TBC domain-containing protein</fullName>
    </recommendedName>
</protein>
<dbReference type="GO" id="GO:0031267">
    <property type="term" value="F:small GTPase binding"/>
    <property type="evidence" value="ECO:0007669"/>
    <property type="project" value="TreeGrafter"/>
</dbReference>
<dbReference type="SMART" id="SM00164">
    <property type="entry name" value="TBC"/>
    <property type="match status" value="1"/>
</dbReference>
<dbReference type="Pfam" id="PF00566">
    <property type="entry name" value="RabGAP-TBC"/>
    <property type="match status" value="1"/>
</dbReference>
<dbReference type="PANTHER" id="PTHR47219">
    <property type="entry name" value="RAB GTPASE-ACTIVATING PROTEIN 1-LIKE"/>
    <property type="match status" value="1"/>
</dbReference>
<dbReference type="InterPro" id="IPR050302">
    <property type="entry name" value="Rab_GAP_TBC_domain"/>
</dbReference>
<dbReference type="InterPro" id="IPR035969">
    <property type="entry name" value="Rab-GAP_TBC_sf"/>
</dbReference>
<dbReference type="Proteomes" id="UP001150925">
    <property type="component" value="Unassembled WGS sequence"/>
</dbReference>
<dbReference type="SUPFAM" id="SSF47923">
    <property type="entry name" value="Ypt/Rab-GAP domain of gyp1p"/>
    <property type="match status" value="1"/>
</dbReference>
<evidence type="ECO:0000313" key="2">
    <source>
        <dbReference type="EMBL" id="KAJ1948080.1"/>
    </source>
</evidence>
<name>A0A9W8AMI4_9FUNG</name>
<dbReference type="Gene3D" id="1.10.8.270">
    <property type="entry name" value="putative rabgap domain of human tbc1 domain family member 14 like domains"/>
    <property type="match status" value="1"/>
</dbReference>
<keyword evidence="3" id="KW-1185">Reference proteome</keyword>
<dbReference type="PROSITE" id="PS50086">
    <property type="entry name" value="TBC_RABGAP"/>
    <property type="match status" value="1"/>
</dbReference>
<feature type="domain" description="Rab-GAP TBC" evidence="1">
    <location>
        <begin position="21"/>
        <end position="217"/>
    </location>
</feature>